<keyword evidence="3" id="KW-0472">Membrane</keyword>
<feature type="transmembrane region" description="Helical" evidence="3">
    <location>
        <begin position="12"/>
        <end position="33"/>
    </location>
</feature>
<evidence type="ECO:0000313" key="5">
    <source>
        <dbReference type="Proteomes" id="UP000503096"/>
    </source>
</evidence>
<dbReference type="InterPro" id="IPR012902">
    <property type="entry name" value="N_methyl_site"/>
</dbReference>
<dbReference type="InterPro" id="IPR010055">
    <property type="entry name" value="T2SS_protein-GspJ"/>
</dbReference>
<dbReference type="PROSITE" id="PS00409">
    <property type="entry name" value="PROKAR_NTER_METHYL"/>
    <property type="match status" value="1"/>
</dbReference>
<dbReference type="EMBL" id="CP053073">
    <property type="protein sequence ID" value="QJR16476.1"/>
    <property type="molecule type" value="Genomic_DNA"/>
</dbReference>
<keyword evidence="3" id="KW-1133">Transmembrane helix</keyword>
<keyword evidence="5" id="KW-1185">Reference proteome</keyword>
<evidence type="ECO:0000256" key="1">
    <source>
        <dbReference type="ARBA" id="ARBA00011084"/>
    </source>
</evidence>
<evidence type="ECO:0000256" key="2">
    <source>
        <dbReference type="ARBA" id="ARBA00021539"/>
    </source>
</evidence>
<dbReference type="Pfam" id="PF07963">
    <property type="entry name" value="N_methyl"/>
    <property type="match status" value="1"/>
</dbReference>
<dbReference type="InterPro" id="IPR045584">
    <property type="entry name" value="Pilin-like"/>
</dbReference>
<dbReference type="NCBIfam" id="TIGR02532">
    <property type="entry name" value="IV_pilin_GFxxxE"/>
    <property type="match status" value="1"/>
</dbReference>
<dbReference type="InParanoid" id="A0A6M4HA91"/>
<dbReference type="KEGG" id="upl:DSM104440_03311"/>
<proteinExistence type="inferred from homology"/>
<reference evidence="4 5" key="1">
    <citation type="submission" date="2020-04" db="EMBL/GenBank/DDBJ databases">
        <title>Usitatibacter rugosus gen. nov., sp. nov. and Usitatibacter palustris sp. nov., novel members of Usitatibacteraceae fam. nov. within the order Nitrosomonadales isolated from soil.</title>
        <authorList>
            <person name="Huber K.J."/>
            <person name="Neumann-Schaal M."/>
            <person name="Geppert A."/>
            <person name="Luckner M."/>
            <person name="Wanner G."/>
            <person name="Overmann J."/>
        </authorList>
    </citation>
    <scope>NUCLEOTIDE SEQUENCE [LARGE SCALE GENOMIC DNA]</scope>
    <source>
        <strain evidence="4 5">Swamp67</strain>
    </source>
</reference>
<dbReference type="Pfam" id="PF11612">
    <property type="entry name" value="T2SSJ"/>
    <property type="match status" value="1"/>
</dbReference>
<dbReference type="AlphaFoldDB" id="A0A6M4HA91"/>
<evidence type="ECO:0000313" key="4">
    <source>
        <dbReference type="EMBL" id="QJR16476.1"/>
    </source>
</evidence>
<name>A0A6M4HA91_9PROT</name>
<evidence type="ECO:0000256" key="3">
    <source>
        <dbReference type="SAM" id="Phobius"/>
    </source>
</evidence>
<keyword evidence="3" id="KW-0812">Transmembrane</keyword>
<protein>
    <recommendedName>
        <fullName evidence="2">Type II secretion system protein J</fullName>
    </recommendedName>
</protein>
<organism evidence="4 5">
    <name type="scientific">Usitatibacter palustris</name>
    <dbReference type="NCBI Taxonomy" id="2732487"/>
    <lineage>
        <taxon>Bacteria</taxon>
        <taxon>Pseudomonadati</taxon>
        <taxon>Pseudomonadota</taxon>
        <taxon>Betaproteobacteria</taxon>
        <taxon>Nitrosomonadales</taxon>
        <taxon>Usitatibacteraceae</taxon>
        <taxon>Usitatibacter</taxon>
    </lineage>
</organism>
<comment type="similarity">
    <text evidence="1">Belongs to the GSP J family.</text>
</comment>
<dbReference type="SUPFAM" id="SSF54523">
    <property type="entry name" value="Pili subunits"/>
    <property type="match status" value="1"/>
</dbReference>
<dbReference type="Proteomes" id="UP000503096">
    <property type="component" value="Chromosome"/>
</dbReference>
<gene>
    <name evidence="4" type="ORF">DSM104440_03311</name>
</gene>
<dbReference type="RefSeq" id="WP_246212173.1">
    <property type="nucleotide sequence ID" value="NZ_CP053073.1"/>
</dbReference>
<accession>A0A6M4HA91</accession>
<sequence>MAQKGFTLLEMVIAMVLLAAMLSMAWGGLSFALKAWDIGEEKGHRTADWRLTQNFLRRELSELFPMRFKDATTLKFAFDGQPRRLRFVSSRPAGLAAGGLSLVGLEVESAAGGEGRFIMRRAQPDDDAVDFAPLDKAEPTVLLKGVDSIEFSYFGGENDLTEPKWTGEWTFPGRIPQLVRMVVKDRDGQVQGDFIARTFLAEEAGCLENAFQRGCRPRRPNP</sequence>